<dbReference type="InterPro" id="IPR026022">
    <property type="entry name" value="PhoU_dom"/>
</dbReference>
<feature type="domain" description="PhoU" evidence="2">
    <location>
        <begin position="121"/>
        <end position="202"/>
    </location>
</feature>
<dbReference type="Proteomes" id="UP000185490">
    <property type="component" value="Chromosome"/>
</dbReference>
<name>A0ABM6GGD0_9BACT</name>
<dbReference type="EMBL" id="CP007389">
    <property type="protein sequence ID" value="APT74687.1"/>
    <property type="molecule type" value="Genomic_DNA"/>
</dbReference>
<comment type="similarity">
    <text evidence="1">Belongs to the PhoU family.</text>
</comment>
<dbReference type="NCBIfam" id="TIGR02135">
    <property type="entry name" value="phoU_full"/>
    <property type="match status" value="1"/>
</dbReference>
<dbReference type="SUPFAM" id="SSF109755">
    <property type="entry name" value="PhoU-like"/>
    <property type="match status" value="1"/>
</dbReference>
<evidence type="ECO:0000256" key="1">
    <source>
        <dbReference type="PIRNR" id="PIRNR003107"/>
    </source>
</evidence>
<keyword evidence="1" id="KW-0592">Phosphate transport</keyword>
<feature type="domain" description="PhoU" evidence="2">
    <location>
        <begin position="17"/>
        <end position="105"/>
    </location>
</feature>
<protein>
    <recommendedName>
        <fullName evidence="1">Phosphate-specific transport system accessory protein PhoU</fullName>
    </recommendedName>
</protein>
<comment type="function">
    <text evidence="1">Plays a role in the regulation of phosphate uptake.</text>
</comment>
<dbReference type="PANTHER" id="PTHR42930">
    <property type="entry name" value="PHOSPHATE-SPECIFIC TRANSPORT SYSTEM ACCESSORY PROTEIN PHOU"/>
    <property type="match status" value="1"/>
</dbReference>
<dbReference type="RefSeq" id="WP_012058018.1">
    <property type="nucleotide sequence ID" value="NZ_CP007389.1"/>
</dbReference>
<dbReference type="InterPro" id="IPR038078">
    <property type="entry name" value="PhoU-like_sf"/>
</dbReference>
<gene>
    <name evidence="3" type="ORF">BW47_09595</name>
</gene>
<accession>A0ABM6GGD0</accession>
<comment type="subcellular location">
    <subcellularLocation>
        <location evidence="1">Cytoplasm</location>
    </subcellularLocation>
</comment>
<evidence type="ECO:0000313" key="3">
    <source>
        <dbReference type="EMBL" id="APT74687.1"/>
    </source>
</evidence>
<sequence>MESLHFEREYALLKADISKMLSLVSNSFESAVESLEFLDSKGARSVIEKDDEIDQLNRNIEEKIYEIIARYNPQGKDLRYVITMIKFSNNLERIADLSCNIAEKVLYINRNGIKYRIIEEIKEMFGVSLKMLHDTFIAFSKKDLKLLKKIWDDDKKLDDIEIKIREKSKKTLKDIDELILNILIARDLERIGDHLNNLCEEIVYIETGKELKELEL</sequence>
<reference evidence="3 4" key="1">
    <citation type="submission" date="2014-02" db="EMBL/GenBank/DDBJ databases">
        <title>Diversity of Thermotogales isolates from hydrothermal vents.</title>
        <authorList>
            <person name="Haverkamp T.H.A."/>
            <person name="Lossouarn J."/>
            <person name="Geslin C."/>
            <person name="Nesbo C.L."/>
        </authorList>
    </citation>
    <scope>NUCLEOTIDE SEQUENCE [LARGE SCALE GENOMIC DNA]</scope>
    <source>
        <strain evidence="3 4">431</strain>
    </source>
</reference>
<dbReference type="PIRSF" id="PIRSF003107">
    <property type="entry name" value="PhoU"/>
    <property type="match status" value="1"/>
</dbReference>
<evidence type="ECO:0000259" key="2">
    <source>
        <dbReference type="Pfam" id="PF01895"/>
    </source>
</evidence>
<dbReference type="PANTHER" id="PTHR42930:SF3">
    <property type="entry name" value="PHOSPHATE-SPECIFIC TRANSPORT SYSTEM ACCESSORY PROTEIN PHOU"/>
    <property type="match status" value="1"/>
</dbReference>
<keyword evidence="1" id="KW-0963">Cytoplasm</keyword>
<proteinExistence type="inferred from homology"/>
<organism evidence="3 4">
    <name type="scientific">Thermosipho melanesiensis</name>
    <dbReference type="NCBI Taxonomy" id="46541"/>
    <lineage>
        <taxon>Bacteria</taxon>
        <taxon>Thermotogati</taxon>
        <taxon>Thermotogota</taxon>
        <taxon>Thermotogae</taxon>
        <taxon>Thermotogales</taxon>
        <taxon>Fervidobacteriaceae</taxon>
        <taxon>Thermosipho</taxon>
    </lineage>
</organism>
<comment type="subunit">
    <text evidence="1">Homodimer.</text>
</comment>
<dbReference type="InterPro" id="IPR028366">
    <property type="entry name" value="PhoU"/>
</dbReference>
<keyword evidence="4" id="KW-1185">Reference proteome</keyword>
<dbReference type="Gene3D" id="1.20.58.220">
    <property type="entry name" value="Phosphate transport system protein phou homolog 2, domain 2"/>
    <property type="match status" value="1"/>
</dbReference>
<keyword evidence="1" id="KW-0813">Transport</keyword>
<dbReference type="Pfam" id="PF01895">
    <property type="entry name" value="PhoU"/>
    <property type="match status" value="2"/>
</dbReference>
<evidence type="ECO:0000313" key="4">
    <source>
        <dbReference type="Proteomes" id="UP000185490"/>
    </source>
</evidence>